<dbReference type="CDD" id="cd16662">
    <property type="entry name" value="RING-Ubox2_NOSIP"/>
    <property type="match status" value="1"/>
</dbReference>
<reference evidence="9" key="2">
    <citation type="submission" date="2020-05" db="UniProtKB">
        <authorList>
            <consortium name="EnsemblMetazoa"/>
        </authorList>
    </citation>
    <scope>IDENTIFICATION</scope>
    <source>
        <strain evidence="9">ACHKN1017</strain>
    </source>
</reference>
<dbReference type="VEuPathDB" id="VectorBase:ACHR005402"/>
<dbReference type="SUPFAM" id="SSF57850">
    <property type="entry name" value="RING/U-box"/>
    <property type="match status" value="2"/>
</dbReference>
<evidence type="ECO:0000256" key="2">
    <source>
        <dbReference type="ARBA" id="ARBA00004496"/>
    </source>
</evidence>
<evidence type="ECO:0000256" key="1">
    <source>
        <dbReference type="ARBA" id="ARBA00004123"/>
    </source>
</evidence>
<evidence type="ECO:0000256" key="6">
    <source>
        <dbReference type="PIRNR" id="PIRNR023577"/>
    </source>
</evidence>
<dbReference type="EnsemblMetazoa" id="ACHR005402-RA">
    <property type="protein sequence ID" value="ACHR005402-PA"/>
    <property type="gene ID" value="ACHR005402"/>
</dbReference>
<evidence type="ECO:0000256" key="7">
    <source>
        <dbReference type="SAM" id="Coils"/>
    </source>
</evidence>
<evidence type="ECO:0000256" key="3">
    <source>
        <dbReference type="ARBA" id="ARBA00008126"/>
    </source>
</evidence>
<evidence type="ECO:0000256" key="4">
    <source>
        <dbReference type="ARBA" id="ARBA00022490"/>
    </source>
</evidence>
<evidence type="ECO:0000313" key="9">
    <source>
        <dbReference type="EnsemblMetazoa" id="ACHR005402-PA"/>
    </source>
</evidence>
<feature type="coiled-coil region" evidence="7">
    <location>
        <begin position="78"/>
        <end position="113"/>
    </location>
</feature>
<reference evidence="10" key="1">
    <citation type="submission" date="2013-03" db="EMBL/GenBank/DDBJ databases">
        <title>The Genome Sequence of Anopheles christyi ACHKN1017.</title>
        <authorList>
            <consortium name="The Broad Institute Genomics Platform"/>
            <person name="Neafsey D.E."/>
            <person name="Besansky N."/>
            <person name="Walker B."/>
            <person name="Young S.K."/>
            <person name="Zeng Q."/>
            <person name="Gargeya S."/>
            <person name="Fitzgerald M."/>
            <person name="Haas B."/>
            <person name="Abouelleil A."/>
            <person name="Allen A.W."/>
            <person name="Alvarado L."/>
            <person name="Arachchi H.M."/>
            <person name="Berlin A.M."/>
            <person name="Chapman S.B."/>
            <person name="Gainer-Dewar J."/>
            <person name="Goldberg J."/>
            <person name="Griggs A."/>
            <person name="Gujja S."/>
            <person name="Hansen M."/>
            <person name="Howarth C."/>
            <person name="Imamovic A."/>
            <person name="Ireland A."/>
            <person name="Larimer J."/>
            <person name="McCowan C."/>
            <person name="Murphy C."/>
            <person name="Pearson M."/>
            <person name="Poon T.W."/>
            <person name="Priest M."/>
            <person name="Roberts A."/>
            <person name="Saif S."/>
            <person name="Shea T."/>
            <person name="Sisk P."/>
            <person name="Sykes S."/>
            <person name="Wortman J."/>
            <person name="Nusbaum C."/>
            <person name="Birren B."/>
        </authorList>
    </citation>
    <scope>NUCLEOTIDE SEQUENCE [LARGE SCALE GENOMIC DNA]</scope>
    <source>
        <strain evidence="10">ACHKN1017</strain>
    </source>
</reference>
<sequence length="293" mass="32638">MTRHARNCTAGAVYTYHEKKKDAANSGFGTTSRRIGKDSVKSFDCCSLTLQPCRNPVITKDGYLFDKEAILTYIISKKNEYSRKMKEFEKQVKQDEEEEAAKANAEQQKKLDKFISTEKNIVSSKTATLNVEIPSTSGAISNVSLGKRKELPSFWVPSQTPAAKVSRLDKPDSKIYCPVSNKPLKAKDLIEVKFTLVKDPSDKKSLIAKENRYMCAVTHDILSNSVPCAVLKPTGDVVTIECVEKIIKKDMIHPLTNEKLSDSDIIILQRGGTGFATTNEKLEAKEQKPCLQV</sequence>
<comment type="similarity">
    <text evidence="3 6">Belongs to the NOSIP family.</text>
</comment>
<proteinExistence type="inferred from homology"/>
<dbReference type="GO" id="GO:0005737">
    <property type="term" value="C:cytoplasm"/>
    <property type="evidence" value="ECO:0007669"/>
    <property type="project" value="UniProtKB-SubCell"/>
</dbReference>
<protein>
    <recommendedName>
        <fullName evidence="6">Nitric oxide synthase-interacting protein homolog</fullName>
    </recommendedName>
</protein>
<organism evidence="9 10">
    <name type="scientific">Anopheles christyi</name>
    <dbReference type="NCBI Taxonomy" id="43041"/>
    <lineage>
        <taxon>Eukaryota</taxon>
        <taxon>Metazoa</taxon>
        <taxon>Ecdysozoa</taxon>
        <taxon>Arthropoda</taxon>
        <taxon>Hexapoda</taxon>
        <taxon>Insecta</taxon>
        <taxon>Pterygota</taxon>
        <taxon>Neoptera</taxon>
        <taxon>Endopterygota</taxon>
        <taxon>Diptera</taxon>
        <taxon>Nematocera</taxon>
        <taxon>Culicoidea</taxon>
        <taxon>Culicidae</taxon>
        <taxon>Anophelinae</taxon>
        <taxon>Anopheles</taxon>
    </lineage>
</organism>
<accession>A0A182K3R7</accession>
<dbReference type="FunFam" id="3.30.40.10:FF:000240">
    <property type="entry name" value="Nitric oxide synthase-interacting protein"/>
    <property type="match status" value="1"/>
</dbReference>
<dbReference type="InterPro" id="IPR016818">
    <property type="entry name" value="NOSIP"/>
</dbReference>
<dbReference type="GO" id="GO:0061630">
    <property type="term" value="F:ubiquitin protein ligase activity"/>
    <property type="evidence" value="ECO:0007669"/>
    <property type="project" value="InterPro"/>
</dbReference>
<dbReference type="CDD" id="cd16661">
    <property type="entry name" value="RING-Ubox1_NOSIP"/>
    <property type="match status" value="1"/>
</dbReference>
<dbReference type="Proteomes" id="UP000075881">
    <property type="component" value="Unassembled WGS sequence"/>
</dbReference>
<dbReference type="AlphaFoldDB" id="A0A182K3R7"/>
<dbReference type="InterPro" id="IPR013083">
    <property type="entry name" value="Znf_RING/FYVE/PHD"/>
</dbReference>
<keyword evidence="4" id="KW-0963">Cytoplasm</keyword>
<dbReference type="PIRSF" id="PIRSF023577">
    <property type="entry name" value="ENOS_interacting"/>
    <property type="match status" value="1"/>
</dbReference>
<name>A0A182K3R7_9DIPT</name>
<dbReference type="FunFam" id="3.30.40.10:FF:000251">
    <property type="entry name" value="Nitric oxide synthase-interacting protein"/>
    <property type="match status" value="1"/>
</dbReference>
<keyword evidence="10" id="KW-1185">Reference proteome</keyword>
<dbReference type="InterPro" id="IPR031790">
    <property type="entry name" value="Znf-NOSIP"/>
</dbReference>
<feature type="domain" description="Nitric oxide synthase-interacting protein zinc-finger" evidence="8">
    <location>
        <begin position="4"/>
        <end position="78"/>
    </location>
</feature>
<dbReference type="Pfam" id="PF15906">
    <property type="entry name" value="zf-NOSIP"/>
    <property type="match status" value="1"/>
</dbReference>
<comment type="subcellular location">
    <subcellularLocation>
        <location evidence="2">Cytoplasm</location>
    </subcellularLocation>
    <subcellularLocation>
        <location evidence="1 6">Nucleus</location>
    </subcellularLocation>
</comment>
<dbReference type="Gene3D" id="3.30.40.10">
    <property type="entry name" value="Zinc/RING finger domain, C3HC4 (zinc finger)"/>
    <property type="match status" value="2"/>
</dbReference>
<evidence type="ECO:0000256" key="5">
    <source>
        <dbReference type="ARBA" id="ARBA00023242"/>
    </source>
</evidence>
<keyword evidence="7" id="KW-0175">Coiled coil</keyword>
<dbReference type="PANTHER" id="PTHR13063:SF10">
    <property type="entry name" value="NITRIC OXIDE SYNTHASE-INTERACTING PROTEIN"/>
    <property type="match status" value="1"/>
</dbReference>
<dbReference type="GO" id="GO:0005634">
    <property type="term" value="C:nucleus"/>
    <property type="evidence" value="ECO:0007669"/>
    <property type="project" value="UniProtKB-SubCell"/>
</dbReference>
<evidence type="ECO:0000313" key="10">
    <source>
        <dbReference type="Proteomes" id="UP000075881"/>
    </source>
</evidence>
<keyword evidence="5 6" id="KW-0539">Nucleus</keyword>
<dbReference type="PANTHER" id="PTHR13063">
    <property type="entry name" value="ENOS INTERACTING PROTEIN"/>
    <property type="match status" value="1"/>
</dbReference>
<dbReference type="STRING" id="43041.A0A182K3R7"/>
<evidence type="ECO:0000259" key="8">
    <source>
        <dbReference type="Pfam" id="PF15906"/>
    </source>
</evidence>